<evidence type="ECO:0000256" key="3">
    <source>
        <dbReference type="ARBA" id="ARBA00022475"/>
    </source>
</evidence>
<evidence type="ECO:0000256" key="7">
    <source>
        <dbReference type="SAM" id="Phobius"/>
    </source>
</evidence>
<proteinExistence type="inferred from homology"/>
<organism evidence="8 9">
    <name type="scientific">Solitalea koreensis</name>
    <dbReference type="NCBI Taxonomy" id="543615"/>
    <lineage>
        <taxon>Bacteria</taxon>
        <taxon>Pseudomonadati</taxon>
        <taxon>Bacteroidota</taxon>
        <taxon>Sphingobacteriia</taxon>
        <taxon>Sphingobacteriales</taxon>
        <taxon>Sphingobacteriaceae</taxon>
        <taxon>Solitalea</taxon>
    </lineage>
</organism>
<evidence type="ECO:0000256" key="4">
    <source>
        <dbReference type="ARBA" id="ARBA00022692"/>
    </source>
</evidence>
<dbReference type="OrthoDB" id="9788907at2"/>
<feature type="transmembrane region" description="Helical" evidence="7">
    <location>
        <begin position="31"/>
        <end position="52"/>
    </location>
</feature>
<evidence type="ECO:0000256" key="2">
    <source>
        <dbReference type="ARBA" id="ARBA00005262"/>
    </source>
</evidence>
<dbReference type="GO" id="GO:0015109">
    <property type="term" value="F:chromate transmembrane transporter activity"/>
    <property type="evidence" value="ECO:0007669"/>
    <property type="project" value="InterPro"/>
</dbReference>
<evidence type="ECO:0000256" key="1">
    <source>
        <dbReference type="ARBA" id="ARBA00004651"/>
    </source>
</evidence>
<sequence length="409" mass="44224">MELTGQKISNVSHIEVNSLQVSTPSYALKDLVIYFLRLGYSGFGGPVALVGYMHRDLVEKRKWISEEEYKEGLALAQLAPGPLAAQLGIYLGFVHYRVIGATLAGLAFVLPSFIMVVLLGVAYKLYGGLSWMQAVFYGVGAAVIGIIAMSSYKLTIKSVGKINLESFRKNWMLWLFYIIAALITIITQSEEVLLFVAAGLIYMFVKAPPSWFKKNNRATSVLLLAGIGFWEYDTNTLGKIAWFFTKAGAFVFGSGLAIVPFLHGGVVTEYHWLNETQFVDAVAVAMITPGPVVITVGFIGYLVAGFPGAAVAALATFLPCYLFTVIPAPYFKKIAKNASIKAFVDGITAAVIGALVGAVIVIAIRSIIDIPMALIAVASILALVYIKKIQEPYIILVAAIIGFILKSLL</sequence>
<dbReference type="PIRSF" id="PIRSF004810">
    <property type="entry name" value="ChrA"/>
    <property type="match status" value="1"/>
</dbReference>
<feature type="transmembrane region" description="Helical" evidence="7">
    <location>
        <begin position="278"/>
        <end position="303"/>
    </location>
</feature>
<keyword evidence="9" id="KW-1185">Reference proteome</keyword>
<dbReference type="PANTHER" id="PTHR43663:SF1">
    <property type="entry name" value="CHROMATE TRANSPORTER"/>
    <property type="match status" value="1"/>
</dbReference>
<dbReference type="InterPro" id="IPR014047">
    <property type="entry name" value="Chr_Tranpt_l_chain"/>
</dbReference>
<feature type="transmembrane region" description="Helical" evidence="7">
    <location>
        <begin position="370"/>
        <end position="386"/>
    </location>
</feature>
<evidence type="ECO:0000313" key="9">
    <source>
        <dbReference type="Proteomes" id="UP000315971"/>
    </source>
</evidence>
<dbReference type="Proteomes" id="UP000315971">
    <property type="component" value="Unassembled WGS sequence"/>
</dbReference>
<protein>
    <submittedName>
        <fullName evidence="8">Chromate transporter</fullName>
    </submittedName>
</protein>
<comment type="similarity">
    <text evidence="2">Belongs to the chromate ion transporter (CHR) (TC 2.A.51) family.</text>
</comment>
<evidence type="ECO:0000256" key="6">
    <source>
        <dbReference type="ARBA" id="ARBA00023136"/>
    </source>
</evidence>
<evidence type="ECO:0000313" key="8">
    <source>
        <dbReference type="EMBL" id="SMO67933.1"/>
    </source>
</evidence>
<name>A0A521D8B7_9SPHI</name>
<dbReference type="InterPro" id="IPR052518">
    <property type="entry name" value="CHR_Transporter"/>
</dbReference>
<feature type="transmembrane region" description="Helical" evidence="7">
    <location>
        <begin position="99"/>
        <end position="122"/>
    </location>
</feature>
<dbReference type="AlphaFoldDB" id="A0A521D8B7"/>
<dbReference type="RefSeq" id="WP_142603996.1">
    <property type="nucleotide sequence ID" value="NZ_FXSZ01000006.1"/>
</dbReference>
<accession>A0A521D8B7</accession>
<keyword evidence="4 7" id="KW-0812">Transmembrane</keyword>
<feature type="transmembrane region" description="Helical" evidence="7">
    <location>
        <begin position="240"/>
        <end position="266"/>
    </location>
</feature>
<dbReference type="GO" id="GO:0005886">
    <property type="term" value="C:plasma membrane"/>
    <property type="evidence" value="ECO:0007669"/>
    <property type="project" value="UniProtKB-SubCell"/>
</dbReference>
<dbReference type="InterPro" id="IPR003370">
    <property type="entry name" value="Chromate_transpt"/>
</dbReference>
<feature type="transmembrane region" description="Helical" evidence="7">
    <location>
        <begin position="309"/>
        <end position="331"/>
    </location>
</feature>
<keyword evidence="3" id="KW-1003">Cell membrane</keyword>
<feature type="transmembrane region" description="Helical" evidence="7">
    <location>
        <begin position="172"/>
        <end position="205"/>
    </location>
</feature>
<dbReference type="Pfam" id="PF02417">
    <property type="entry name" value="Chromate_transp"/>
    <property type="match status" value="2"/>
</dbReference>
<dbReference type="NCBIfam" id="TIGR00937">
    <property type="entry name" value="2A51"/>
    <property type="match status" value="1"/>
</dbReference>
<keyword evidence="6 7" id="KW-0472">Membrane</keyword>
<feature type="transmembrane region" description="Helical" evidence="7">
    <location>
        <begin position="134"/>
        <end position="152"/>
    </location>
</feature>
<keyword evidence="5 7" id="KW-1133">Transmembrane helix</keyword>
<comment type="subcellular location">
    <subcellularLocation>
        <location evidence="1">Cell membrane</location>
        <topology evidence="1">Multi-pass membrane protein</topology>
    </subcellularLocation>
</comment>
<reference evidence="8 9" key="1">
    <citation type="submission" date="2017-05" db="EMBL/GenBank/DDBJ databases">
        <authorList>
            <person name="Varghese N."/>
            <person name="Submissions S."/>
        </authorList>
    </citation>
    <scope>NUCLEOTIDE SEQUENCE [LARGE SCALE GENOMIC DNA]</scope>
    <source>
        <strain evidence="8 9">DSM 21342</strain>
    </source>
</reference>
<feature type="transmembrane region" description="Helical" evidence="7">
    <location>
        <begin position="343"/>
        <end position="364"/>
    </location>
</feature>
<dbReference type="EMBL" id="FXSZ01000006">
    <property type="protein sequence ID" value="SMO67933.1"/>
    <property type="molecule type" value="Genomic_DNA"/>
</dbReference>
<dbReference type="PANTHER" id="PTHR43663">
    <property type="entry name" value="CHROMATE TRANSPORT PROTEIN-RELATED"/>
    <property type="match status" value="1"/>
</dbReference>
<gene>
    <name evidence="8" type="ORF">SAMN06265350_10666</name>
</gene>
<evidence type="ECO:0000256" key="5">
    <source>
        <dbReference type="ARBA" id="ARBA00022989"/>
    </source>
</evidence>